<dbReference type="PIRSF" id="PIRSF018266">
    <property type="entry name" value="FecR"/>
    <property type="match status" value="1"/>
</dbReference>
<dbReference type="RefSeq" id="WP_004324619.1">
    <property type="nucleotide sequence ID" value="NZ_BAABYV010000001.1"/>
</dbReference>
<evidence type="ECO:0000313" key="5">
    <source>
        <dbReference type="EMBL" id="RHH52675.1"/>
    </source>
</evidence>
<reference evidence="5 6" key="1">
    <citation type="submission" date="2018-08" db="EMBL/GenBank/DDBJ databases">
        <title>A genome reference for cultivated species of the human gut microbiota.</title>
        <authorList>
            <person name="Zou Y."/>
            <person name="Xue W."/>
            <person name="Luo G."/>
        </authorList>
    </citation>
    <scope>NUCLEOTIDE SEQUENCE [LARGE SCALE GENOMIC DNA]</scope>
    <source>
        <strain evidence="5 6">AM17-48</strain>
    </source>
</reference>
<keyword evidence="1" id="KW-1133">Transmembrane helix</keyword>
<dbReference type="Gene3D" id="3.55.50.30">
    <property type="match status" value="1"/>
</dbReference>
<feature type="transmembrane region" description="Helical" evidence="1">
    <location>
        <begin position="86"/>
        <end position="107"/>
    </location>
</feature>
<evidence type="ECO:0000313" key="6">
    <source>
        <dbReference type="Proteomes" id="UP000283329"/>
    </source>
</evidence>
<feature type="domain" description="FecR protein" evidence="2">
    <location>
        <begin position="118"/>
        <end position="214"/>
    </location>
</feature>
<dbReference type="InterPro" id="IPR032508">
    <property type="entry name" value="FecR_C"/>
</dbReference>
<accession>A0A1Y4PUR8</accession>
<feature type="domain" description="Protein FecR C-terminal" evidence="3">
    <location>
        <begin position="261"/>
        <end position="320"/>
    </location>
</feature>
<evidence type="ECO:0000256" key="1">
    <source>
        <dbReference type="SAM" id="Phobius"/>
    </source>
</evidence>
<dbReference type="EMBL" id="QRJR01000001">
    <property type="protein sequence ID" value="RHH52675.1"/>
    <property type="molecule type" value="Genomic_DNA"/>
</dbReference>
<dbReference type="Proteomes" id="UP000283329">
    <property type="component" value="Unassembled WGS sequence"/>
</dbReference>
<dbReference type="Pfam" id="PF04773">
    <property type="entry name" value="FecR"/>
    <property type="match status" value="1"/>
</dbReference>
<dbReference type="Gene3D" id="2.60.120.1440">
    <property type="match status" value="1"/>
</dbReference>
<organism evidence="5 6">
    <name type="scientific">Bacteroides ovatus</name>
    <dbReference type="NCBI Taxonomy" id="28116"/>
    <lineage>
        <taxon>Bacteria</taxon>
        <taxon>Pseudomonadati</taxon>
        <taxon>Bacteroidota</taxon>
        <taxon>Bacteroidia</taxon>
        <taxon>Bacteroidales</taxon>
        <taxon>Bacteroidaceae</taxon>
        <taxon>Bacteroides</taxon>
    </lineage>
</organism>
<dbReference type="PANTHER" id="PTHR30273:SF2">
    <property type="entry name" value="PROTEIN FECR"/>
    <property type="match status" value="1"/>
</dbReference>
<gene>
    <name evidence="5" type="ORF">DW206_01235</name>
    <name evidence="4" type="ORF">PQ628_18105</name>
</gene>
<evidence type="ECO:0000259" key="3">
    <source>
        <dbReference type="Pfam" id="PF16344"/>
    </source>
</evidence>
<dbReference type="Proteomes" id="UP001215078">
    <property type="component" value="Unassembled WGS sequence"/>
</dbReference>
<dbReference type="EMBL" id="JAQQPO010000023">
    <property type="protein sequence ID" value="MDC7960120.1"/>
    <property type="molecule type" value="Genomic_DNA"/>
</dbReference>
<proteinExistence type="predicted"/>
<dbReference type="InterPro" id="IPR006860">
    <property type="entry name" value="FecR"/>
</dbReference>
<dbReference type="PANTHER" id="PTHR30273">
    <property type="entry name" value="PERIPLASMIC SIGNAL SENSOR AND SIGMA FACTOR ACTIVATOR FECR-RELATED"/>
    <property type="match status" value="1"/>
</dbReference>
<reference evidence="4" key="2">
    <citation type="submission" date="2022-10" db="EMBL/GenBank/DDBJ databases">
        <title>Human gut microbiome strain richness.</title>
        <authorList>
            <person name="Chen-Liaw A."/>
        </authorList>
    </citation>
    <scope>NUCLEOTIDE SEQUENCE</scope>
    <source>
        <strain evidence="4">RTP21484st1_H8_RTP21484_190118</strain>
    </source>
</reference>
<dbReference type="AlphaFoldDB" id="A0A1Y4PUR8"/>
<name>A0A1Y4PUR8_BACOV</name>
<comment type="caution">
    <text evidence="5">The sequence shown here is derived from an EMBL/GenBank/DDBJ whole genome shotgun (WGS) entry which is preliminary data.</text>
</comment>
<dbReference type="GO" id="GO:0016989">
    <property type="term" value="F:sigma factor antagonist activity"/>
    <property type="evidence" value="ECO:0007669"/>
    <property type="project" value="TreeGrafter"/>
</dbReference>
<keyword evidence="1" id="KW-0472">Membrane</keyword>
<protein>
    <submittedName>
        <fullName evidence="5">DUF4974 domain-containing protein</fullName>
    </submittedName>
</protein>
<dbReference type="InterPro" id="IPR012373">
    <property type="entry name" value="Ferrdict_sens_TM"/>
</dbReference>
<keyword evidence="1" id="KW-0812">Transmembrane</keyword>
<dbReference type="Pfam" id="PF16344">
    <property type="entry name" value="FecR_C"/>
    <property type="match status" value="1"/>
</dbReference>
<sequence length="340" mass="39816">MMELHENIDEALLLLYFSGTLGEKEKEEVENWISLSEENRKIAKQICYIHHVTDIIDTVKQIDPKQALVKLDKRLSKRKKINWWEWGIRAAAVLFIPLFLSFFYFVFNQDKNYDRYVEIRSNPGMMTKVELPDGTWVWLNSASYLKYPVSFEGEYRKVELLGEAYFSVQKDNGRKFLVDVGKGIELEVLGTEFNVDAYPDDKFVVATLVTGRVKFHCQQKGREVTYSMQPGQKVIYNLLDEKLLCTTTFVESDIAWKSGRIIYRDTPLEDALRTLSKRFDVEFRIVNPLLKKYCFTGTFINQRLDKILEHFKIASGVRYRYLESALDNGVVKEKTIIEIY</sequence>
<evidence type="ECO:0000313" key="4">
    <source>
        <dbReference type="EMBL" id="MDC7960120.1"/>
    </source>
</evidence>
<evidence type="ECO:0000259" key="2">
    <source>
        <dbReference type="Pfam" id="PF04773"/>
    </source>
</evidence>